<keyword evidence="1" id="KW-0812">Transmembrane</keyword>
<name>A0A438JUX2_VITVI</name>
<evidence type="ECO:0000313" key="3">
    <source>
        <dbReference type="EMBL" id="RVX12766.1"/>
    </source>
</evidence>
<feature type="transmembrane region" description="Helical" evidence="1">
    <location>
        <begin position="19"/>
        <end position="38"/>
    </location>
</feature>
<evidence type="ECO:0000256" key="1">
    <source>
        <dbReference type="SAM" id="Phobius"/>
    </source>
</evidence>
<dbReference type="EMBL" id="QGNW01001249">
    <property type="protein sequence ID" value="RVW48595.1"/>
    <property type="molecule type" value="Genomic_DNA"/>
</dbReference>
<reference evidence="3 4" key="1">
    <citation type="journal article" date="2018" name="PLoS Genet.">
        <title>Population sequencing reveals clonal diversity and ancestral inbreeding in the grapevine cultivar Chardonnay.</title>
        <authorList>
            <person name="Roach M.J."/>
            <person name="Johnson D.L."/>
            <person name="Bohlmann J."/>
            <person name="van Vuuren H.J."/>
            <person name="Jones S.J."/>
            <person name="Pretorius I.S."/>
            <person name="Schmidt S.A."/>
            <person name="Borneman A.R."/>
        </authorList>
    </citation>
    <scope>NUCLEOTIDE SEQUENCE [LARGE SCALE GENOMIC DNA]</scope>
    <source>
        <strain evidence="4">cv. Chardonnay</strain>
        <strain evidence="3">I10V1</strain>
        <tissue evidence="3">Leaf</tissue>
    </source>
</reference>
<proteinExistence type="predicted"/>
<accession>A0A438JUX2</accession>
<organism evidence="3 4">
    <name type="scientific">Vitis vinifera</name>
    <name type="common">Grape</name>
    <dbReference type="NCBI Taxonomy" id="29760"/>
    <lineage>
        <taxon>Eukaryota</taxon>
        <taxon>Viridiplantae</taxon>
        <taxon>Streptophyta</taxon>
        <taxon>Embryophyta</taxon>
        <taxon>Tracheophyta</taxon>
        <taxon>Spermatophyta</taxon>
        <taxon>Magnoliopsida</taxon>
        <taxon>eudicotyledons</taxon>
        <taxon>Gunneridae</taxon>
        <taxon>Pentapetalae</taxon>
        <taxon>rosids</taxon>
        <taxon>Vitales</taxon>
        <taxon>Vitaceae</taxon>
        <taxon>Viteae</taxon>
        <taxon>Vitis</taxon>
    </lineage>
</organism>
<gene>
    <name evidence="3" type="ORF">CK203_009938</name>
    <name evidence="2" type="ORF">CK203_089943</name>
</gene>
<comment type="caution">
    <text evidence="3">The sequence shown here is derived from an EMBL/GenBank/DDBJ whole genome shotgun (WGS) entry which is preliminary data.</text>
</comment>
<keyword evidence="1" id="KW-1133">Transmembrane helix</keyword>
<evidence type="ECO:0000313" key="4">
    <source>
        <dbReference type="Proteomes" id="UP000288805"/>
    </source>
</evidence>
<dbReference type="EMBL" id="QGNW01000026">
    <property type="protein sequence ID" value="RVX12766.1"/>
    <property type="molecule type" value="Genomic_DNA"/>
</dbReference>
<dbReference type="AlphaFoldDB" id="A0A438JUX2"/>
<protein>
    <submittedName>
        <fullName evidence="3">Uncharacterized protein</fullName>
    </submittedName>
</protein>
<keyword evidence="1" id="KW-0472">Membrane</keyword>
<evidence type="ECO:0000313" key="2">
    <source>
        <dbReference type="EMBL" id="RVW48595.1"/>
    </source>
</evidence>
<sequence length="50" mass="6081">MCCNRNGVLFIWYRKQIEAMHKVFQVILFVLIMITKTIEQKWLIHKSTLD</sequence>
<dbReference type="Proteomes" id="UP000288805">
    <property type="component" value="Unassembled WGS sequence"/>
</dbReference>